<comment type="caution">
    <text evidence="1">The sequence shown here is derived from an EMBL/GenBank/DDBJ whole genome shotgun (WGS) entry which is preliminary data.</text>
</comment>
<dbReference type="AlphaFoldDB" id="A0A4Y2ULA0"/>
<dbReference type="PANTHER" id="PTHR46114:SF1">
    <property type="entry name" value="ZAD DOMAIN-CONTAINING PROTEIN"/>
    <property type="match status" value="1"/>
</dbReference>
<dbReference type="PANTHER" id="PTHR46114">
    <property type="entry name" value="APPLE DOMAIN-CONTAINING PROTEIN"/>
    <property type="match status" value="1"/>
</dbReference>
<evidence type="ECO:0000313" key="1">
    <source>
        <dbReference type="EMBL" id="GBO12901.1"/>
    </source>
</evidence>
<dbReference type="Proteomes" id="UP000499080">
    <property type="component" value="Unassembled WGS sequence"/>
</dbReference>
<organism evidence="1 2">
    <name type="scientific">Araneus ventricosus</name>
    <name type="common">Orbweaver spider</name>
    <name type="synonym">Epeira ventricosa</name>
    <dbReference type="NCBI Taxonomy" id="182803"/>
    <lineage>
        <taxon>Eukaryota</taxon>
        <taxon>Metazoa</taxon>
        <taxon>Ecdysozoa</taxon>
        <taxon>Arthropoda</taxon>
        <taxon>Chelicerata</taxon>
        <taxon>Arachnida</taxon>
        <taxon>Araneae</taxon>
        <taxon>Araneomorphae</taxon>
        <taxon>Entelegynae</taxon>
        <taxon>Araneoidea</taxon>
        <taxon>Araneidae</taxon>
        <taxon>Araneus</taxon>
    </lineage>
</organism>
<accession>A0A4Y2ULA0</accession>
<keyword evidence="2" id="KW-1185">Reference proteome</keyword>
<name>A0A4Y2ULA0_ARAVE</name>
<evidence type="ECO:0000313" key="2">
    <source>
        <dbReference type="Proteomes" id="UP000499080"/>
    </source>
</evidence>
<protein>
    <submittedName>
        <fullName evidence="1">Uncharacterized protein</fullName>
    </submittedName>
</protein>
<sequence length="225" mass="25605">MGCNMSLKIHFLHPHLEFYPENLGSVSDEHGEWFHQDISNMGARYHGKWNPKMLADYFLNIENGYSSSQAQSTGQVHKKVKKHPTTPVLNGLSQVLQWHTVTVVVYAVGHGLDKIRNPHRPGLQKCVCSLSFCLIRSHPEHMMGQHETVAHHDSTNQHLAVEEFAQPTRHQTPQMQAQLHNETFYRPFTRMGIKSESISSANTTMLVAEISPFQLTHKIATPLRN</sequence>
<gene>
    <name evidence="1" type="ORF">AVEN_47244_1</name>
</gene>
<proteinExistence type="predicted"/>
<dbReference type="EMBL" id="BGPR01037336">
    <property type="protein sequence ID" value="GBO12901.1"/>
    <property type="molecule type" value="Genomic_DNA"/>
</dbReference>
<reference evidence="1 2" key="1">
    <citation type="journal article" date="2019" name="Sci. Rep.">
        <title>Orb-weaving spider Araneus ventricosus genome elucidates the spidroin gene catalogue.</title>
        <authorList>
            <person name="Kono N."/>
            <person name="Nakamura H."/>
            <person name="Ohtoshi R."/>
            <person name="Moran D.A.P."/>
            <person name="Shinohara A."/>
            <person name="Yoshida Y."/>
            <person name="Fujiwara M."/>
            <person name="Mori M."/>
            <person name="Tomita M."/>
            <person name="Arakawa K."/>
        </authorList>
    </citation>
    <scope>NUCLEOTIDE SEQUENCE [LARGE SCALE GENOMIC DNA]</scope>
</reference>